<gene>
    <name evidence="2" type="ORF">PPENT_87.1.T0680245</name>
</gene>
<dbReference type="SMART" id="SM00320">
    <property type="entry name" value="WD40"/>
    <property type="match status" value="4"/>
</dbReference>
<dbReference type="PANTHER" id="PTHR19920">
    <property type="entry name" value="WD40 PROTEIN CIAO1"/>
    <property type="match status" value="1"/>
</dbReference>
<evidence type="ECO:0000256" key="1">
    <source>
        <dbReference type="PROSITE-ProRule" id="PRU00221"/>
    </source>
</evidence>
<feature type="repeat" description="WD" evidence="1">
    <location>
        <begin position="295"/>
        <end position="336"/>
    </location>
</feature>
<evidence type="ECO:0000313" key="2">
    <source>
        <dbReference type="EMBL" id="CAD8178057.1"/>
    </source>
</evidence>
<proteinExistence type="predicted"/>
<dbReference type="InterPro" id="IPR001680">
    <property type="entry name" value="WD40_rpt"/>
</dbReference>
<dbReference type="PROSITE" id="PS50082">
    <property type="entry name" value="WD_REPEATS_2"/>
    <property type="match status" value="2"/>
</dbReference>
<comment type="caution">
    <text evidence="2">The sequence shown here is derived from an EMBL/GenBank/DDBJ whole genome shotgun (WGS) entry which is preliminary data.</text>
</comment>
<protein>
    <recommendedName>
        <fullName evidence="4">WD40-repeat-containing domain</fullName>
    </recommendedName>
</protein>
<dbReference type="GO" id="GO:0016226">
    <property type="term" value="P:iron-sulfur cluster assembly"/>
    <property type="evidence" value="ECO:0007669"/>
    <property type="project" value="TreeGrafter"/>
</dbReference>
<keyword evidence="1" id="KW-0853">WD repeat</keyword>
<dbReference type="PROSITE" id="PS50294">
    <property type="entry name" value="WD_REPEATS_REGION"/>
    <property type="match status" value="2"/>
</dbReference>
<dbReference type="OrthoDB" id="63070at2759"/>
<reference evidence="2" key="1">
    <citation type="submission" date="2021-01" db="EMBL/GenBank/DDBJ databases">
        <authorList>
            <consortium name="Genoscope - CEA"/>
            <person name="William W."/>
        </authorList>
    </citation>
    <scope>NUCLEOTIDE SEQUENCE</scope>
</reference>
<dbReference type="AlphaFoldDB" id="A0A8S1VMD0"/>
<keyword evidence="3" id="KW-1185">Reference proteome</keyword>
<evidence type="ECO:0008006" key="4">
    <source>
        <dbReference type="Google" id="ProtNLM"/>
    </source>
</evidence>
<dbReference type="Pfam" id="PF00400">
    <property type="entry name" value="WD40"/>
    <property type="match status" value="2"/>
</dbReference>
<dbReference type="GO" id="GO:0097361">
    <property type="term" value="C:cytosolic [4Fe-4S] assembly targeting complex"/>
    <property type="evidence" value="ECO:0007669"/>
    <property type="project" value="TreeGrafter"/>
</dbReference>
<dbReference type="PANTHER" id="PTHR19920:SF0">
    <property type="entry name" value="CYTOSOLIC IRON-SULFUR PROTEIN ASSEMBLY PROTEIN CIAO1-RELATED"/>
    <property type="match status" value="1"/>
</dbReference>
<accession>A0A8S1VMD0</accession>
<name>A0A8S1VMD0_9CILI</name>
<organism evidence="2 3">
    <name type="scientific">Paramecium pentaurelia</name>
    <dbReference type="NCBI Taxonomy" id="43138"/>
    <lineage>
        <taxon>Eukaryota</taxon>
        <taxon>Sar</taxon>
        <taxon>Alveolata</taxon>
        <taxon>Ciliophora</taxon>
        <taxon>Intramacronucleata</taxon>
        <taxon>Oligohymenophorea</taxon>
        <taxon>Peniculida</taxon>
        <taxon>Parameciidae</taxon>
        <taxon>Paramecium</taxon>
    </lineage>
</organism>
<sequence length="522" mass="62481">MSKQIGLENLNEFNCQNNHNSQIKLVVLDPNLQKNKRFICNLCLENFESNYPTIGFEKIIQIINDLQKQKMKELEIQTTTNIKQLEKCVKLTQELWMQFNRLFDSLIRIAKDWSKDLELQIKECYKYKFEDELDDYIKKQNNSEIANIQLIKNINRSWMNKLYNNLNQYNQNEDKINFRELKKQFMKIINQQESQEDEIKFNLIDQSVKQSIKCNAISFGSSGQYMISTEYQNIKVWSFKNGKIKYLQTLFGHSKWIQCLLYSKKQNSFISGAGDKTIRCWKNTNFNDWISSKPYIQHTDWVMCLEMNKNENLLFSGSSDYSIIVWKLDFNQNELTYLYSLNKHNYYVISISLNQLENQLVSCAQRKNQIIIWERKEINTYEFKYIVKQSIYNYGLKVSFITENSFIWITGDQGIDMIYLFELIEGIYQEIQHKSIQLMNNDQDYDEYFFPIIYNKQRNLILVRHKSQIYLIRNINNGNFKIVDQLNCNTSDIYGTMTDNGQYLVFWDSKINGYSIYELQIQ</sequence>
<feature type="repeat" description="WD" evidence="1">
    <location>
        <begin position="250"/>
        <end position="282"/>
    </location>
</feature>
<dbReference type="Proteomes" id="UP000689195">
    <property type="component" value="Unassembled WGS sequence"/>
</dbReference>
<evidence type="ECO:0000313" key="3">
    <source>
        <dbReference type="Proteomes" id="UP000689195"/>
    </source>
</evidence>
<dbReference type="EMBL" id="CAJJDO010000068">
    <property type="protein sequence ID" value="CAD8178057.1"/>
    <property type="molecule type" value="Genomic_DNA"/>
</dbReference>